<keyword evidence="1" id="KW-0472">Membrane</keyword>
<dbReference type="PATRIC" id="fig|442562.3.peg.1542"/>
<dbReference type="SUPFAM" id="SSF52467">
    <property type="entry name" value="DHS-like NAD/FAD-binding domain"/>
    <property type="match status" value="1"/>
</dbReference>
<dbReference type="InterPro" id="IPR014583">
    <property type="entry name" value="Uncharacterised_Sir2-like"/>
</dbReference>
<gene>
    <name evidence="2" type="ORF">Rumeso_01557</name>
</gene>
<proteinExistence type="predicted"/>
<dbReference type="AlphaFoldDB" id="A0A017HS90"/>
<name>A0A017HS90_9RHOB</name>
<dbReference type="HOGENOM" id="CLU_082728_0_0_5"/>
<keyword evidence="3" id="KW-1185">Reference proteome</keyword>
<dbReference type="STRING" id="442562.Rumeso_01557"/>
<dbReference type="RefSeq" id="WP_051520867.1">
    <property type="nucleotide sequence ID" value="NZ_KK088521.1"/>
</dbReference>
<evidence type="ECO:0000313" key="2">
    <source>
        <dbReference type="EMBL" id="EYD76599.1"/>
    </source>
</evidence>
<sequence length="293" mass="33663">MRDDIEDLARSVLERRAILFVGAGVSMVVGLPSWQELIDHMMDELGLEIEGEQGRALGHPILAEYYRLRHGSIGPLRSWMDREWKVSEERVRDSRIHQLIVELDFPMIYTTNYDRNLEVAYELAQRPFAKIANARDLTFVKLDDTQIVKFHGDFDDDDSLVLTESDYFSRLSFDSPLDVKFRADAMSRTLLFIGYSMQDLNIRLLLHRIWETWTRSAYERSRPPSYVFLPRAGPAQEAVLNRWGITVLTSRIADPEGALTDFLERLAARVGELRSEQAGERIGTGARKARSQG</sequence>
<evidence type="ECO:0000256" key="1">
    <source>
        <dbReference type="SAM" id="Phobius"/>
    </source>
</evidence>
<protein>
    <submittedName>
        <fullName evidence="2">Putative Sir2-like transcriptional silencer protein</fullName>
    </submittedName>
</protein>
<dbReference type="Pfam" id="PF13289">
    <property type="entry name" value="SIR2_2"/>
    <property type="match status" value="1"/>
</dbReference>
<dbReference type="PIRSF" id="PIRSF033541">
    <property type="entry name" value="ORF25P_Sir2"/>
    <property type="match status" value="1"/>
</dbReference>
<dbReference type="InterPro" id="IPR029035">
    <property type="entry name" value="DHS-like_NAD/FAD-binding_dom"/>
</dbReference>
<dbReference type="OrthoDB" id="7357874at2"/>
<dbReference type="EMBL" id="AOSK01000041">
    <property type="protein sequence ID" value="EYD76599.1"/>
    <property type="molecule type" value="Genomic_DNA"/>
</dbReference>
<reference evidence="2 3" key="1">
    <citation type="submission" date="2013-02" db="EMBL/GenBank/DDBJ databases">
        <authorList>
            <person name="Fiebig A."/>
            <person name="Goeker M."/>
            <person name="Klenk H.-P.P."/>
        </authorList>
    </citation>
    <scope>NUCLEOTIDE SEQUENCE [LARGE SCALE GENOMIC DNA]</scope>
    <source>
        <strain evidence="2 3">DSM 19309</strain>
    </source>
</reference>
<keyword evidence="1" id="KW-0812">Transmembrane</keyword>
<dbReference type="Proteomes" id="UP000019666">
    <property type="component" value="Unassembled WGS sequence"/>
</dbReference>
<accession>A0A017HS90</accession>
<feature type="transmembrane region" description="Helical" evidence="1">
    <location>
        <begin position="17"/>
        <end position="34"/>
    </location>
</feature>
<dbReference type="CDD" id="cd01406">
    <property type="entry name" value="SIR2-like"/>
    <property type="match status" value="1"/>
</dbReference>
<organism evidence="2 3">
    <name type="scientific">Rubellimicrobium mesophilum DSM 19309</name>
    <dbReference type="NCBI Taxonomy" id="442562"/>
    <lineage>
        <taxon>Bacteria</taxon>
        <taxon>Pseudomonadati</taxon>
        <taxon>Pseudomonadota</taxon>
        <taxon>Alphaproteobacteria</taxon>
        <taxon>Rhodobacterales</taxon>
        <taxon>Roseobacteraceae</taxon>
        <taxon>Rubellimicrobium</taxon>
    </lineage>
</organism>
<comment type="caution">
    <text evidence="2">The sequence shown here is derived from an EMBL/GenBank/DDBJ whole genome shotgun (WGS) entry which is preliminary data.</text>
</comment>
<keyword evidence="1" id="KW-1133">Transmembrane helix</keyword>
<evidence type="ECO:0000313" key="3">
    <source>
        <dbReference type="Proteomes" id="UP000019666"/>
    </source>
</evidence>